<evidence type="ECO:0000313" key="5">
    <source>
        <dbReference type="EMBL" id="KAK1351804.1"/>
    </source>
</evidence>
<dbReference type="Pfam" id="PF00891">
    <property type="entry name" value="Methyltransf_2"/>
    <property type="match status" value="2"/>
</dbReference>
<sequence length="187" mass="20646">MHAFECPAKDGRYNDVFNQAMYNHTTIVMQKILEVYTGFKEITEIIDVVGGTGATVAKIIAKYPQIRGINFDLPHVIKNAAPLPEIRGGAQHDEQCLKLLKNCCKALPEFGKVVVVESVVPEYTNTGSSLKLSNVMDIDMVMIVINPGGKDRSLKEFEALAKEFGFAAFELICSAAVYSVLEFQKKV</sequence>
<dbReference type="InterPro" id="IPR029063">
    <property type="entry name" value="SAM-dependent_MTases_sf"/>
</dbReference>
<dbReference type="GO" id="GO:0008171">
    <property type="term" value="F:O-methyltransferase activity"/>
    <property type="evidence" value="ECO:0007669"/>
    <property type="project" value="InterPro"/>
</dbReference>
<dbReference type="Gene3D" id="1.10.10.10">
    <property type="entry name" value="Winged helix-like DNA-binding domain superfamily/Winged helix DNA-binding domain"/>
    <property type="match status" value="1"/>
</dbReference>
<evidence type="ECO:0000256" key="2">
    <source>
        <dbReference type="ARBA" id="ARBA00022679"/>
    </source>
</evidence>
<evidence type="ECO:0000256" key="3">
    <source>
        <dbReference type="ARBA" id="ARBA00022691"/>
    </source>
</evidence>
<evidence type="ECO:0000259" key="4">
    <source>
        <dbReference type="Pfam" id="PF00891"/>
    </source>
</evidence>
<keyword evidence="1" id="KW-0489">Methyltransferase</keyword>
<evidence type="ECO:0000256" key="1">
    <source>
        <dbReference type="ARBA" id="ARBA00022603"/>
    </source>
</evidence>
<gene>
    <name evidence="5" type="ORF">POM88_053945</name>
</gene>
<dbReference type="EMBL" id="JAUIZM010000024">
    <property type="protein sequence ID" value="KAK1351804.1"/>
    <property type="molecule type" value="Genomic_DNA"/>
</dbReference>
<reference evidence="5" key="2">
    <citation type="submission" date="2023-05" db="EMBL/GenBank/DDBJ databases">
        <authorList>
            <person name="Schelkunov M.I."/>
        </authorList>
    </citation>
    <scope>NUCLEOTIDE SEQUENCE</scope>
    <source>
        <strain evidence="5">Hsosn_3</strain>
        <tissue evidence="5">Leaf</tissue>
    </source>
</reference>
<dbReference type="InterPro" id="IPR036388">
    <property type="entry name" value="WH-like_DNA-bd_sf"/>
</dbReference>
<dbReference type="PROSITE" id="PS51683">
    <property type="entry name" value="SAM_OMT_II"/>
    <property type="match status" value="1"/>
</dbReference>
<feature type="domain" description="O-methyltransferase C-terminal" evidence="4">
    <location>
        <begin position="92"/>
        <end position="166"/>
    </location>
</feature>
<protein>
    <submittedName>
        <fullName evidence="5">O-methyltransferase COMT-type</fullName>
    </submittedName>
</protein>
<proteinExistence type="predicted"/>
<name>A0AAD8GNZ3_9APIA</name>
<dbReference type="SUPFAM" id="SSF53335">
    <property type="entry name" value="S-adenosyl-L-methionine-dependent methyltransferases"/>
    <property type="match status" value="1"/>
</dbReference>
<evidence type="ECO:0000313" key="6">
    <source>
        <dbReference type="Proteomes" id="UP001237642"/>
    </source>
</evidence>
<organism evidence="5 6">
    <name type="scientific">Heracleum sosnowskyi</name>
    <dbReference type="NCBI Taxonomy" id="360622"/>
    <lineage>
        <taxon>Eukaryota</taxon>
        <taxon>Viridiplantae</taxon>
        <taxon>Streptophyta</taxon>
        <taxon>Embryophyta</taxon>
        <taxon>Tracheophyta</taxon>
        <taxon>Spermatophyta</taxon>
        <taxon>Magnoliopsida</taxon>
        <taxon>eudicotyledons</taxon>
        <taxon>Gunneridae</taxon>
        <taxon>Pentapetalae</taxon>
        <taxon>asterids</taxon>
        <taxon>campanulids</taxon>
        <taxon>Apiales</taxon>
        <taxon>Apiaceae</taxon>
        <taxon>Apioideae</taxon>
        <taxon>apioid superclade</taxon>
        <taxon>Tordylieae</taxon>
        <taxon>Tordyliinae</taxon>
        <taxon>Heracleum</taxon>
    </lineage>
</organism>
<feature type="domain" description="O-methyltransferase C-terminal" evidence="4">
    <location>
        <begin position="2"/>
        <end position="82"/>
    </location>
</feature>
<dbReference type="Proteomes" id="UP001237642">
    <property type="component" value="Unassembled WGS sequence"/>
</dbReference>
<keyword evidence="3" id="KW-0949">S-adenosyl-L-methionine</keyword>
<keyword evidence="6" id="KW-1185">Reference proteome</keyword>
<dbReference type="GO" id="GO:0032259">
    <property type="term" value="P:methylation"/>
    <property type="evidence" value="ECO:0007669"/>
    <property type="project" value="UniProtKB-KW"/>
</dbReference>
<comment type="caution">
    <text evidence="5">The sequence shown here is derived from an EMBL/GenBank/DDBJ whole genome shotgun (WGS) entry which is preliminary data.</text>
</comment>
<dbReference type="PANTHER" id="PTHR11746">
    <property type="entry name" value="O-METHYLTRANSFERASE"/>
    <property type="match status" value="1"/>
</dbReference>
<reference evidence="5" key="1">
    <citation type="submission" date="2023-02" db="EMBL/GenBank/DDBJ databases">
        <title>Genome of toxic invasive species Heracleum sosnowskyi carries increased number of genes despite the absence of recent whole-genome duplications.</title>
        <authorList>
            <person name="Schelkunov M."/>
            <person name="Shtratnikova V."/>
            <person name="Makarenko M."/>
            <person name="Klepikova A."/>
            <person name="Omelchenko D."/>
            <person name="Novikova G."/>
            <person name="Obukhova E."/>
            <person name="Bogdanov V."/>
            <person name="Penin A."/>
            <person name="Logacheva M."/>
        </authorList>
    </citation>
    <scope>NUCLEOTIDE SEQUENCE</scope>
    <source>
        <strain evidence="5">Hsosn_3</strain>
        <tissue evidence="5">Leaf</tissue>
    </source>
</reference>
<dbReference type="Gene3D" id="3.40.50.150">
    <property type="entry name" value="Vaccinia Virus protein VP39"/>
    <property type="match status" value="2"/>
</dbReference>
<dbReference type="InterPro" id="IPR016461">
    <property type="entry name" value="COMT-like"/>
</dbReference>
<accession>A0AAD8GNZ3</accession>
<keyword evidence="2" id="KW-0808">Transferase</keyword>
<dbReference type="AlphaFoldDB" id="A0AAD8GNZ3"/>
<dbReference type="InterPro" id="IPR001077">
    <property type="entry name" value="COMT_C"/>
</dbReference>